<gene>
    <name evidence="1" type="ORF">F511_40773</name>
</gene>
<name>A0A2Z7A9A3_9LAMI</name>
<dbReference type="EMBL" id="KV017606">
    <property type="protein sequence ID" value="KZV17975.1"/>
    <property type="molecule type" value="Genomic_DNA"/>
</dbReference>
<accession>A0A2Z7A9A3</accession>
<proteinExistence type="predicted"/>
<evidence type="ECO:0000313" key="2">
    <source>
        <dbReference type="Proteomes" id="UP000250235"/>
    </source>
</evidence>
<sequence>MESAVMTSALMSSQSVVGNQQTKKAAGALSVDDISSDVIIQHVATVISRKLSTDEKSSAKGEETSCWRISRWFSVDYVIGDVITISRWFERAVARISSWMSTAELNSNGKNDKEPAKENDASTIPCRYFTRHNSNGKNVVSNGINFYRGFIYKGSAIEEVFETLVQLQYFSHTVEAVVHLRSLGVLTAAGCGIGSVHEVVRSDLLVEPFEVEEGEISVSGALLVVSFYLDVQEQRAIAAPSSAENIELLILNQRLLSSFRKTGTINWYQSRLFLNEH</sequence>
<organism evidence="1 2">
    <name type="scientific">Dorcoceras hygrometricum</name>
    <dbReference type="NCBI Taxonomy" id="472368"/>
    <lineage>
        <taxon>Eukaryota</taxon>
        <taxon>Viridiplantae</taxon>
        <taxon>Streptophyta</taxon>
        <taxon>Embryophyta</taxon>
        <taxon>Tracheophyta</taxon>
        <taxon>Spermatophyta</taxon>
        <taxon>Magnoliopsida</taxon>
        <taxon>eudicotyledons</taxon>
        <taxon>Gunneridae</taxon>
        <taxon>Pentapetalae</taxon>
        <taxon>asterids</taxon>
        <taxon>lamiids</taxon>
        <taxon>Lamiales</taxon>
        <taxon>Gesneriaceae</taxon>
        <taxon>Didymocarpoideae</taxon>
        <taxon>Trichosporeae</taxon>
        <taxon>Loxocarpinae</taxon>
        <taxon>Dorcoceras</taxon>
    </lineage>
</organism>
<reference evidence="1 2" key="1">
    <citation type="journal article" date="2015" name="Proc. Natl. Acad. Sci. U.S.A.">
        <title>The resurrection genome of Boea hygrometrica: A blueprint for survival of dehydration.</title>
        <authorList>
            <person name="Xiao L."/>
            <person name="Yang G."/>
            <person name="Zhang L."/>
            <person name="Yang X."/>
            <person name="Zhao S."/>
            <person name="Ji Z."/>
            <person name="Zhou Q."/>
            <person name="Hu M."/>
            <person name="Wang Y."/>
            <person name="Chen M."/>
            <person name="Xu Y."/>
            <person name="Jin H."/>
            <person name="Xiao X."/>
            <person name="Hu G."/>
            <person name="Bao F."/>
            <person name="Hu Y."/>
            <person name="Wan P."/>
            <person name="Li L."/>
            <person name="Deng X."/>
            <person name="Kuang T."/>
            <person name="Xiang C."/>
            <person name="Zhu J.K."/>
            <person name="Oliver M.J."/>
            <person name="He Y."/>
        </authorList>
    </citation>
    <scope>NUCLEOTIDE SEQUENCE [LARGE SCALE GENOMIC DNA]</scope>
    <source>
        <strain evidence="2">cv. XS01</strain>
    </source>
</reference>
<protein>
    <submittedName>
        <fullName evidence="1">Uncharacterized protein</fullName>
    </submittedName>
</protein>
<dbReference type="Proteomes" id="UP000250235">
    <property type="component" value="Unassembled WGS sequence"/>
</dbReference>
<dbReference type="AlphaFoldDB" id="A0A2Z7A9A3"/>
<keyword evidence="2" id="KW-1185">Reference proteome</keyword>
<evidence type="ECO:0000313" key="1">
    <source>
        <dbReference type="EMBL" id="KZV17975.1"/>
    </source>
</evidence>